<keyword evidence="3" id="KW-1185">Reference proteome</keyword>
<gene>
    <name evidence="2" type="ORF">E8A74_13810</name>
</gene>
<keyword evidence="1" id="KW-0472">Membrane</keyword>
<dbReference type="OrthoDB" id="5513625at2"/>
<reference evidence="2 3" key="1">
    <citation type="submission" date="2019-04" db="EMBL/GenBank/DDBJ databases">
        <authorList>
            <person name="Li Y."/>
            <person name="Wang J."/>
        </authorList>
    </citation>
    <scope>NUCLEOTIDE SEQUENCE [LARGE SCALE GENOMIC DNA]</scope>
    <source>
        <strain evidence="2 3">DSM 14668</strain>
    </source>
</reference>
<sequence>MKPTHIADRRAREELSRLLERFARRRRPIRVVKKSEYWHQRAAGAALWAVTFGGQNKYLTHYVTTLGHTIYVPDDFDGWEPTRALEILRHEAVHVAQFERYGWVVMVLFYGVLPLPMGLAWFRARFEWEAYEETLRAVAEIEGLAAARAPALRAEIVRRFTGPDYGWMWPFPRTVERWIDEALVRIEGELARKAPSTPSADTL</sequence>
<dbReference type="EMBL" id="SSMQ01000012">
    <property type="protein sequence ID" value="TKD08862.1"/>
    <property type="molecule type" value="Genomic_DNA"/>
</dbReference>
<name>A0A4U1JDG2_9BACT</name>
<evidence type="ECO:0000313" key="3">
    <source>
        <dbReference type="Proteomes" id="UP000309215"/>
    </source>
</evidence>
<evidence type="ECO:0008006" key="4">
    <source>
        <dbReference type="Google" id="ProtNLM"/>
    </source>
</evidence>
<evidence type="ECO:0000313" key="2">
    <source>
        <dbReference type="EMBL" id="TKD08862.1"/>
    </source>
</evidence>
<evidence type="ECO:0000256" key="1">
    <source>
        <dbReference type="SAM" id="Phobius"/>
    </source>
</evidence>
<accession>A0A4U1JDG2</accession>
<dbReference type="RefSeq" id="WP_136929461.1">
    <property type="nucleotide sequence ID" value="NZ_SSMQ01000012.1"/>
</dbReference>
<keyword evidence="1" id="KW-1133">Transmembrane helix</keyword>
<dbReference type="AlphaFoldDB" id="A0A4U1JDG2"/>
<protein>
    <recommendedName>
        <fullName evidence="4">DUF4157 domain-containing protein</fullName>
    </recommendedName>
</protein>
<feature type="transmembrane region" description="Helical" evidence="1">
    <location>
        <begin position="101"/>
        <end position="122"/>
    </location>
</feature>
<organism evidence="2 3">
    <name type="scientific">Polyangium fumosum</name>
    <dbReference type="NCBI Taxonomy" id="889272"/>
    <lineage>
        <taxon>Bacteria</taxon>
        <taxon>Pseudomonadati</taxon>
        <taxon>Myxococcota</taxon>
        <taxon>Polyangia</taxon>
        <taxon>Polyangiales</taxon>
        <taxon>Polyangiaceae</taxon>
        <taxon>Polyangium</taxon>
    </lineage>
</organism>
<keyword evidence="1" id="KW-0812">Transmembrane</keyword>
<dbReference type="Proteomes" id="UP000309215">
    <property type="component" value="Unassembled WGS sequence"/>
</dbReference>
<comment type="caution">
    <text evidence="2">The sequence shown here is derived from an EMBL/GenBank/DDBJ whole genome shotgun (WGS) entry which is preliminary data.</text>
</comment>
<proteinExistence type="predicted"/>